<organism evidence="1 2">
    <name type="scientific">Alteromonas arenosi</name>
    <dbReference type="NCBI Taxonomy" id="3055817"/>
    <lineage>
        <taxon>Bacteria</taxon>
        <taxon>Pseudomonadati</taxon>
        <taxon>Pseudomonadota</taxon>
        <taxon>Gammaproteobacteria</taxon>
        <taxon>Alteromonadales</taxon>
        <taxon>Alteromonadaceae</taxon>
        <taxon>Alteromonas/Salinimonas group</taxon>
        <taxon>Alteromonas</taxon>
    </lineage>
</organism>
<sequence>MKRLSILLLTIIALAGCSKPLPPEKLSYAGEWQSPEMYLLILEDGTVAYKRLQNGGSTSINGPLKEFVEDDFVVGFGFLTTTFDVTQPPHEVQGTWTMVVDGVTLTRTP</sequence>
<evidence type="ECO:0000313" key="2">
    <source>
        <dbReference type="Proteomes" id="UP001234343"/>
    </source>
</evidence>
<name>A0ABT7T1I2_9ALTE</name>
<proteinExistence type="predicted"/>
<accession>A0ABT7T1I2</accession>
<dbReference type="EMBL" id="JAUCBP010000014">
    <property type="protein sequence ID" value="MDM7862303.1"/>
    <property type="molecule type" value="Genomic_DNA"/>
</dbReference>
<reference evidence="1 2" key="1">
    <citation type="submission" date="2023-06" db="EMBL/GenBank/DDBJ databases">
        <title>Alteromonas sp. ASW11-36 isolated from intertidal sand.</title>
        <authorList>
            <person name="Li Y."/>
        </authorList>
    </citation>
    <scope>NUCLEOTIDE SEQUENCE [LARGE SCALE GENOMIC DNA]</scope>
    <source>
        <strain evidence="1 2">ASW11-36</strain>
    </source>
</reference>
<protein>
    <submittedName>
        <fullName evidence="1">Uncharacterized protein</fullName>
    </submittedName>
</protein>
<keyword evidence="2" id="KW-1185">Reference proteome</keyword>
<evidence type="ECO:0000313" key="1">
    <source>
        <dbReference type="EMBL" id="MDM7862303.1"/>
    </source>
</evidence>
<comment type="caution">
    <text evidence="1">The sequence shown here is derived from an EMBL/GenBank/DDBJ whole genome shotgun (WGS) entry which is preliminary data.</text>
</comment>
<dbReference type="Proteomes" id="UP001234343">
    <property type="component" value="Unassembled WGS sequence"/>
</dbReference>
<dbReference type="PROSITE" id="PS51257">
    <property type="entry name" value="PROKAR_LIPOPROTEIN"/>
    <property type="match status" value="1"/>
</dbReference>
<dbReference type="RefSeq" id="WP_289367225.1">
    <property type="nucleotide sequence ID" value="NZ_JAUCBP010000014.1"/>
</dbReference>
<gene>
    <name evidence="1" type="ORF">QTP81_16975</name>
</gene>